<dbReference type="EMBL" id="ATJV01000073">
    <property type="protein sequence ID" value="EPZ14648.1"/>
    <property type="molecule type" value="Genomic_DNA"/>
</dbReference>
<dbReference type="AlphaFoldDB" id="T0AVR1"/>
<sequence>MAHSARDTAQIDVDRAGILPAPVQGVGEGARLAVLRADEGGQVLEEDKLRK</sequence>
<name>T0AVR1_9RHOO</name>
<dbReference type="STRING" id="1348657.M622_18045"/>
<dbReference type="Proteomes" id="UP000015455">
    <property type="component" value="Unassembled WGS sequence"/>
</dbReference>
<keyword evidence="2" id="KW-1185">Reference proteome</keyword>
<gene>
    <name evidence="1" type="ORF">M622_18045</name>
</gene>
<proteinExistence type="predicted"/>
<reference evidence="1 2" key="1">
    <citation type="submission" date="2013-06" db="EMBL/GenBank/DDBJ databases">
        <title>Draft genome sequence of Thauera terpenica.</title>
        <authorList>
            <person name="Liu B."/>
            <person name="Frostegard A.H."/>
            <person name="Shapleigh J.P."/>
        </authorList>
    </citation>
    <scope>NUCLEOTIDE SEQUENCE [LARGE SCALE GENOMIC DNA]</scope>
    <source>
        <strain evidence="1 2">58Eu</strain>
    </source>
</reference>
<evidence type="ECO:0000313" key="2">
    <source>
        <dbReference type="Proteomes" id="UP000015455"/>
    </source>
</evidence>
<evidence type="ECO:0000313" key="1">
    <source>
        <dbReference type="EMBL" id="EPZ14648.1"/>
    </source>
</evidence>
<accession>T0AVR1</accession>
<organism evidence="1 2">
    <name type="scientific">Thauera terpenica 58Eu</name>
    <dbReference type="NCBI Taxonomy" id="1348657"/>
    <lineage>
        <taxon>Bacteria</taxon>
        <taxon>Pseudomonadati</taxon>
        <taxon>Pseudomonadota</taxon>
        <taxon>Betaproteobacteria</taxon>
        <taxon>Rhodocyclales</taxon>
        <taxon>Zoogloeaceae</taxon>
        <taxon>Thauera</taxon>
    </lineage>
</organism>
<protein>
    <submittedName>
        <fullName evidence="1">Uncharacterized protein</fullName>
    </submittedName>
</protein>
<comment type="caution">
    <text evidence="1">The sequence shown here is derived from an EMBL/GenBank/DDBJ whole genome shotgun (WGS) entry which is preliminary data.</text>
</comment>